<dbReference type="Pfam" id="PF03466">
    <property type="entry name" value="LysR_substrate"/>
    <property type="match status" value="1"/>
</dbReference>
<evidence type="ECO:0000313" key="6">
    <source>
        <dbReference type="EMBL" id="MFC3151659.1"/>
    </source>
</evidence>
<dbReference type="InterPro" id="IPR005119">
    <property type="entry name" value="LysR_subst-bd"/>
</dbReference>
<protein>
    <submittedName>
        <fullName evidence="6">LysR substrate-binding domain-containing protein</fullName>
    </submittedName>
</protein>
<dbReference type="PROSITE" id="PS50931">
    <property type="entry name" value="HTH_LYSR"/>
    <property type="match status" value="1"/>
</dbReference>
<comment type="caution">
    <text evidence="6">The sequence shown here is derived from an EMBL/GenBank/DDBJ whole genome shotgun (WGS) entry which is preliminary data.</text>
</comment>
<dbReference type="Gene3D" id="1.10.10.10">
    <property type="entry name" value="Winged helix-like DNA-binding domain superfamily/Winged helix DNA-binding domain"/>
    <property type="match status" value="1"/>
</dbReference>
<dbReference type="Pfam" id="PF00126">
    <property type="entry name" value="HTH_1"/>
    <property type="match status" value="1"/>
</dbReference>
<evidence type="ECO:0000259" key="5">
    <source>
        <dbReference type="PROSITE" id="PS50931"/>
    </source>
</evidence>
<dbReference type="InterPro" id="IPR036390">
    <property type="entry name" value="WH_DNA-bd_sf"/>
</dbReference>
<gene>
    <name evidence="6" type="ORF">ACFOEK_11535</name>
</gene>
<keyword evidence="2" id="KW-0805">Transcription regulation</keyword>
<keyword evidence="3" id="KW-0238">DNA-binding</keyword>
<dbReference type="InterPro" id="IPR036388">
    <property type="entry name" value="WH-like_DNA-bd_sf"/>
</dbReference>
<evidence type="ECO:0000256" key="2">
    <source>
        <dbReference type="ARBA" id="ARBA00023015"/>
    </source>
</evidence>
<dbReference type="PANTHER" id="PTHR30537:SF30">
    <property type="entry name" value="TRANSCRIPTIONAL REGULATOR-RELATED"/>
    <property type="match status" value="1"/>
</dbReference>
<dbReference type="EMBL" id="JBHRSZ010000004">
    <property type="protein sequence ID" value="MFC3151659.1"/>
    <property type="molecule type" value="Genomic_DNA"/>
</dbReference>
<dbReference type="SUPFAM" id="SSF46785">
    <property type="entry name" value="Winged helix' DNA-binding domain"/>
    <property type="match status" value="1"/>
</dbReference>
<evidence type="ECO:0000256" key="3">
    <source>
        <dbReference type="ARBA" id="ARBA00023125"/>
    </source>
</evidence>
<organism evidence="6 7">
    <name type="scientific">Litoribrevibacter euphylliae</name>
    <dbReference type="NCBI Taxonomy" id="1834034"/>
    <lineage>
        <taxon>Bacteria</taxon>
        <taxon>Pseudomonadati</taxon>
        <taxon>Pseudomonadota</taxon>
        <taxon>Gammaproteobacteria</taxon>
        <taxon>Oceanospirillales</taxon>
        <taxon>Oceanospirillaceae</taxon>
        <taxon>Litoribrevibacter</taxon>
    </lineage>
</organism>
<dbReference type="Proteomes" id="UP001595476">
    <property type="component" value="Unassembled WGS sequence"/>
</dbReference>
<comment type="similarity">
    <text evidence="1">Belongs to the LysR transcriptional regulatory family.</text>
</comment>
<keyword evidence="4" id="KW-0804">Transcription</keyword>
<dbReference type="CDD" id="cd08422">
    <property type="entry name" value="PBP2_CrgA_like"/>
    <property type="match status" value="1"/>
</dbReference>
<sequence>MIDDLKALAIFAETVKQGSFRAAASHFGLSPSVVSHHVTSLETKLGTTLLYRTTRALRLTDQGALLYQHAQAMLESAETGFNLLMEKGSLMGNLTISIPLLLSRSGLVKRLSEFSAMHPKVHLNIVATDQRVDLLQDHVDLALRLGSLADSGMKSRSLGEIPRSLVCSADFLDAYGELPTVEHLAQCPWVGLSMMKKSRTISKGDQQLVIQYDSQIDVNTVDLLTEFCIQGVGIATPPTFLISRLLESGTLVELFPEWRVEPIQISAVWLSSGGETPLIRALIDFMAEETIV</sequence>
<keyword evidence="7" id="KW-1185">Reference proteome</keyword>
<evidence type="ECO:0000256" key="4">
    <source>
        <dbReference type="ARBA" id="ARBA00023163"/>
    </source>
</evidence>
<proteinExistence type="inferred from homology"/>
<dbReference type="InterPro" id="IPR058163">
    <property type="entry name" value="LysR-type_TF_proteobact-type"/>
</dbReference>
<reference evidence="7" key="1">
    <citation type="journal article" date="2019" name="Int. J. Syst. Evol. Microbiol.">
        <title>The Global Catalogue of Microorganisms (GCM) 10K type strain sequencing project: providing services to taxonomists for standard genome sequencing and annotation.</title>
        <authorList>
            <consortium name="The Broad Institute Genomics Platform"/>
            <consortium name="The Broad Institute Genome Sequencing Center for Infectious Disease"/>
            <person name="Wu L."/>
            <person name="Ma J."/>
        </authorList>
    </citation>
    <scope>NUCLEOTIDE SEQUENCE [LARGE SCALE GENOMIC DNA]</scope>
    <source>
        <strain evidence="7">KCTC 52438</strain>
    </source>
</reference>
<dbReference type="SUPFAM" id="SSF53850">
    <property type="entry name" value="Periplasmic binding protein-like II"/>
    <property type="match status" value="1"/>
</dbReference>
<evidence type="ECO:0000313" key="7">
    <source>
        <dbReference type="Proteomes" id="UP001595476"/>
    </source>
</evidence>
<dbReference type="InterPro" id="IPR000847">
    <property type="entry name" value="LysR_HTH_N"/>
</dbReference>
<feature type="domain" description="HTH lysR-type" evidence="5">
    <location>
        <begin position="3"/>
        <end position="60"/>
    </location>
</feature>
<dbReference type="Gene3D" id="3.40.190.290">
    <property type="match status" value="1"/>
</dbReference>
<name>A0ABV7HG19_9GAMM</name>
<accession>A0ABV7HG19</accession>
<dbReference type="PANTHER" id="PTHR30537">
    <property type="entry name" value="HTH-TYPE TRANSCRIPTIONAL REGULATOR"/>
    <property type="match status" value="1"/>
</dbReference>
<evidence type="ECO:0000256" key="1">
    <source>
        <dbReference type="ARBA" id="ARBA00009437"/>
    </source>
</evidence>
<dbReference type="RefSeq" id="WP_386720837.1">
    <property type="nucleotide sequence ID" value="NZ_JBHRSZ010000004.1"/>
</dbReference>